<evidence type="ECO:0000313" key="10">
    <source>
        <dbReference type="Proteomes" id="UP000886595"/>
    </source>
</evidence>
<evidence type="ECO:0000256" key="4">
    <source>
        <dbReference type="ARBA" id="ARBA00022833"/>
    </source>
</evidence>
<feature type="domain" description="Replication factor A C-terminal" evidence="8">
    <location>
        <begin position="263"/>
        <end position="389"/>
    </location>
</feature>
<dbReference type="CDD" id="cd04481">
    <property type="entry name" value="RPA1_DBD_B_like"/>
    <property type="match status" value="1"/>
</dbReference>
<dbReference type="PANTHER" id="PTHR47165:SF4">
    <property type="entry name" value="OS03G0429900 PROTEIN"/>
    <property type="match status" value="1"/>
</dbReference>
<protein>
    <recommendedName>
        <fullName evidence="11">Replication factor A C-terminal domain-containing protein</fullName>
    </recommendedName>
</protein>
<sequence>MNRKKPTTLVPIDDIKPGNNRYKLKLHVIKLWKLIHASIDEDLVQIYEAKVSEGVAFFISNFNLVNYATEYRTNSFPYKLTFYRTTNITPCDDFPSYLPNKYLKNFTEIHSGIFKNDIVHVGAFTEVYAKGKQTNKLNVILRDETGSNLTCTLWGDYGKDVINYVEENNNSIVVCVVCFACVTEYKGVHGISNVFNATQLIFDPPGPQLDDFRSKLPKDGIVLSQDDGSSGSTVSWHDELFTKNPRRTIRVILRTNEIGKYVTAATVKSVETNPRWYYVVCAVCEKKVHPIEENSGDEEGPVMFDCLECNRNVTEVLAKFKLVLLVTDDSTEEARFLIFDNIANPFLRRSADELAEEVAEDDDSVLPRTLSDLIGKTLVFKMGVTSNNLKSRKATFIVDIVTDDELIIDQFLTQNLSKDATVSYANDASHSIMKNGNNKRLDDVMDDDVANKRRH</sequence>
<name>A0A8X8AT42_BRACI</name>
<dbReference type="CDD" id="cd04476">
    <property type="entry name" value="RPA1_DBD_C"/>
    <property type="match status" value="1"/>
</dbReference>
<dbReference type="OrthoDB" id="1113693at2759"/>
<dbReference type="EMBL" id="JAAMPC010000005">
    <property type="protein sequence ID" value="KAG2312324.1"/>
    <property type="molecule type" value="Genomic_DNA"/>
</dbReference>
<dbReference type="SUPFAM" id="SSF50249">
    <property type="entry name" value="Nucleic acid-binding proteins"/>
    <property type="match status" value="3"/>
</dbReference>
<dbReference type="Pfam" id="PF08646">
    <property type="entry name" value="Rep_fac-A_C"/>
    <property type="match status" value="1"/>
</dbReference>
<dbReference type="InterPro" id="IPR013955">
    <property type="entry name" value="Rep_factor-A_C"/>
</dbReference>
<comment type="caution">
    <text evidence="9">The sequence shown here is derived from an EMBL/GenBank/DDBJ whole genome shotgun (WGS) entry which is preliminary data.</text>
</comment>
<dbReference type="InterPro" id="IPR003871">
    <property type="entry name" value="RFA1B/D_OB_1st"/>
</dbReference>
<dbReference type="GO" id="GO:0003677">
    <property type="term" value="F:DNA binding"/>
    <property type="evidence" value="ECO:0007669"/>
    <property type="project" value="UniProtKB-KW"/>
</dbReference>
<proteinExistence type="inferred from homology"/>
<keyword evidence="5" id="KW-0238">DNA-binding</keyword>
<feature type="region of interest" description="Disordered" evidence="6">
    <location>
        <begin position="435"/>
        <end position="455"/>
    </location>
</feature>
<dbReference type="InterPro" id="IPR012340">
    <property type="entry name" value="NA-bd_OB-fold"/>
</dbReference>
<evidence type="ECO:0000256" key="1">
    <source>
        <dbReference type="ARBA" id="ARBA00005690"/>
    </source>
</evidence>
<dbReference type="Pfam" id="PF02721">
    <property type="entry name" value="DUF223"/>
    <property type="match status" value="1"/>
</dbReference>
<comment type="similarity">
    <text evidence="1">Belongs to the replication factor A protein 1 family.</text>
</comment>
<dbReference type="AlphaFoldDB" id="A0A8X8AT42"/>
<dbReference type="InterPro" id="IPR047192">
    <property type="entry name" value="Euk_RPA1_DBD_C"/>
</dbReference>
<evidence type="ECO:0000259" key="8">
    <source>
        <dbReference type="Pfam" id="PF08646"/>
    </source>
</evidence>
<organism evidence="9 10">
    <name type="scientific">Brassica carinata</name>
    <name type="common">Ethiopian mustard</name>
    <name type="synonym">Abyssinian cabbage</name>
    <dbReference type="NCBI Taxonomy" id="52824"/>
    <lineage>
        <taxon>Eukaryota</taxon>
        <taxon>Viridiplantae</taxon>
        <taxon>Streptophyta</taxon>
        <taxon>Embryophyta</taxon>
        <taxon>Tracheophyta</taxon>
        <taxon>Spermatophyta</taxon>
        <taxon>Magnoliopsida</taxon>
        <taxon>eudicotyledons</taxon>
        <taxon>Gunneridae</taxon>
        <taxon>Pentapetalae</taxon>
        <taxon>rosids</taxon>
        <taxon>malvids</taxon>
        <taxon>Brassicales</taxon>
        <taxon>Brassicaceae</taxon>
        <taxon>Brassiceae</taxon>
        <taxon>Brassica</taxon>
    </lineage>
</organism>
<evidence type="ECO:0000256" key="3">
    <source>
        <dbReference type="ARBA" id="ARBA00022771"/>
    </source>
</evidence>
<evidence type="ECO:0000256" key="5">
    <source>
        <dbReference type="ARBA" id="ARBA00023125"/>
    </source>
</evidence>
<evidence type="ECO:0000313" key="9">
    <source>
        <dbReference type="EMBL" id="KAG2312324.1"/>
    </source>
</evidence>
<gene>
    <name evidence="9" type="ORF">Bca52824_023881</name>
</gene>
<evidence type="ECO:0000256" key="2">
    <source>
        <dbReference type="ARBA" id="ARBA00022723"/>
    </source>
</evidence>
<keyword evidence="3" id="KW-0863">Zinc-finger</keyword>
<dbReference type="Gene3D" id="2.40.50.140">
    <property type="entry name" value="Nucleic acid-binding proteins"/>
    <property type="match status" value="3"/>
</dbReference>
<keyword evidence="10" id="KW-1185">Reference proteome</keyword>
<feature type="domain" description="Replication protein A 70 kDa DNA-binding subunit B/D first OB fold" evidence="7">
    <location>
        <begin position="34"/>
        <end position="91"/>
    </location>
</feature>
<keyword evidence="4" id="KW-0862">Zinc</keyword>
<dbReference type="PANTHER" id="PTHR47165">
    <property type="entry name" value="OS03G0429900 PROTEIN"/>
    <property type="match status" value="1"/>
</dbReference>
<evidence type="ECO:0000259" key="7">
    <source>
        <dbReference type="Pfam" id="PF02721"/>
    </source>
</evidence>
<evidence type="ECO:0000256" key="6">
    <source>
        <dbReference type="SAM" id="MobiDB-lite"/>
    </source>
</evidence>
<dbReference type="Proteomes" id="UP000886595">
    <property type="component" value="Unassembled WGS sequence"/>
</dbReference>
<keyword evidence="2" id="KW-0479">Metal-binding</keyword>
<dbReference type="GO" id="GO:0008270">
    <property type="term" value="F:zinc ion binding"/>
    <property type="evidence" value="ECO:0007669"/>
    <property type="project" value="UniProtKB-KW"/>
</dbReference>
<evidence type="ECO:0008006" key="11">
    <source>
        <dbReference type="Google" id="ProtNLM"/>
    </source>
</evidence>
<accession>A0A8X8AT42</accession>
<reference evidence="9 10" key="1">
    <citation type="submission" date="2020-02" db="EMBL/GenBank/DDBJ databases">
        <authorList>
            <person name="Ma Q."/>
            <person name="Huang Y."/>
            <person name="Song X."/>
            <person name="Pei D."/>
        </authorList>
    </citation>
    <scope>NUCLEOTIDE SEQUENCE [LARGE SCALE GENOMIC DNA]</scope>
    <source>
        <strain evidence="9">Sxm20200214</strain>
        <tissue evidence="9">Leaf</tissue>
    </source>
</reference>